<comment type="caution">
    <text evidence="2">The sequence shown here is derived from an EMBL/GenBank/DDBJ whole genome shotgun (WGS) entry which is preliminary data.</text>
</comment>
<reference evidence="2 3" key="1">
    <citation type="submission" date="2020-08" db="EMBL/GenBank/DDBJ databases">
        <title>Genomic Encyclopedia of Type Strains, Phase IV (KMG-IV): sequencing the most valuable type-strain genomes for metagenomic binning, comparative biology and taxonomic classification.</title>
        <authorList>
            <person name="Goeker M."/>
        </authorList>
    </citation>
    <scope>NUCLEOTIDE SEQUENCE [LARGE SCALE GENOMIC DNA]</scope>
    <source>
        <strain evidence="2 3">DSM 100044</strain>
    </source>
</reference>
<keyword evidence="1" id="KW-0472">Membrane</keyword>
<accession>A0A7W9BDU2</accession>
<name>A0A7W9BDU2_9SPHN</name>
<feature type="transmembrane region" description="Helical" evidence="1">
    <location>
        <begin position="121"/>
        <end position="141"/>
    </location>
</feature>
<protein>
    <submittedName>
        <fullName evidence="2">Uncharacterized protein</fullName>
    </submittedName>
</protein>
<sequence length="172" mass="19945">MAFPLSITGQLRIRHQDLNASQDARDRLRDALHAQTVDTITIGEDTIQFTPQVKGGERKLRPEGEGWMFNALGVCSLRLDRTFEGLTVSYKLDCRVWFWLSTAFSLAAGLVIRFTRAPDYQWAWALALGFWLVFFMFGYVSKTIEFRRWLRNNLTSVELPRTKRLEVPIDLE</sequence>
<dbReference type="Proteomes" id="UP000546200">
    <property type="component" value="Unassembled WGS sequence"/>
</dbReference>
<evidence type="ECO:0000313" key="2">
    <source>
        <dbReference type="EMBL" id="MBB5715420.1"/>
    </source>
</evidence>
<gene>
    <name evidence="2" type="ORF">FHS94_002266</name>
</gene>
<dbReference type="AlphaFoldDB" id="A0A7W9BDU2"/>
<keyword evidence="3" id="KW-1185">Reference proteome</keyword>
<dbReference type="RefSeq" id="WP_184057713.1">
    <property type="nucleotide sequence ID" value="NZ_JACIJK010000006.1"/>
</dbReference>
<dbReference type="EMBL" id="JACIJK010000006">
    <property type="protein sequence ID" value="MBB5715420.1"/>
    <property type="molecule type" value="Genomic_DNA"/>
</dbReference>
<evidence type="ECO:0000313" key="3">
    <source>
        <dbReference type="Proteomes" id="UP000546200"/>
    </source>
</evidence>
<keyword evidence="1" id="KW-1133">Transmembrane helix</keyword>
<feature type="transmembrane region" description="Helical" evidence="1">
    <location>
        <begin position="96"/>
        <end position="115"/>
    </location>
</feature>
<keyword evidence="1" id="KW-0812">Transmembrane</keyword>
<organism evidence="2 3">
    <name type="scientific">Sphingomonas aerophila</name>
    <dbReference type="NCBI Taxonomy" id="1344948"/>
    <lineage>
        <taxon>Bacteria</taxon>
        <taxon>Pseudomonadati</taxon>
        <taxon>Pseudomonadota</taxon>
        <taxon>Alphaproteobacteria</taxon>
        <taxon>Sphingomonadales</taxon>
        <taxon>Sphingomonadaceae</taxon>
        <taxon>Sphingomonas</taxon>
    </lineage>
</organism>
<evidence type="ECO:0000256" key="1">
    <source>
        <dbReference type="SAM" id="Phobius"/>
    </source>
</evidence>
<proteinExistence type="predicted"/>